<evidence type="ECO:0000313" key="1">
    <source>
        <dbReference type="EMBL" id="JAH50716.1"/>
    </source>
</evidence>
<protein>
    <submittedName>
        <fullName evidence="1">Uncharacterized protein</fullName>
    </submittedName>
</protein>
<proteinExistence type="predicted"/>
<dbReference type="AlphaFoldDB" id="A0A0E9TAQ8"/>
<name>A0A0E9TAQ8_ANGAN</name>
<reference evidence="1" key="2">
    <citation type="journal article" date="2015" name="Fish Shellfish Immunol.">
        <title>Early steps in the European eel (Anguilla anguilla)-Vibrio vulnificus interaction in the gills: Role of the RtxA13 toxin.</title>
        <authorList>
            <person name="Callol A."/>
            <person name="Pajuelo D."/>
            <person name="Ebbesson L."/>
            <person name="Teles M."/>
            <person name="MacKenzie S."/>
            <person name="Amaro C."/>
        </authorList>
    </citation>
    <scope>NUCLEOTIDE SEQUENCE</scope>
</reference>
<reference evidence="1" key="1">
    <citation type="submission" date="2014-11" db="EMBL/GenBank/DDBJ databases">
        <authorList>
            <person name="Amaro Gonzalez C."/>
        </authorList>
    </citation>
    <scope>NUCLEOTIDE SEQUENCE</scope>
</reference>
<accession>A0A0E9TAQ8</accession>
<dbReference type="EMBL" id="GBXM01057861">
    <property type="protein sequence ID" value="JAH50716.1"/>
    <property type="molecule type" value="Transcribed_RNA"/>
</dbReference>
<organism evidence="1">
    <name type="scientific">Anguilla anguilla</name>
    <name type="common">European freshwater eel</name>
    <name type="synonym">Muraena anguilla</name>
    <dbReference type="NCBI Taxonomy" id="7936"/>
    <lineage>
        <taxon>Eukaryota</taxon>
        <taxon>Metazoa</taxon>
        <taxon>Chordata</taxon>
        <taxon>Craniata</taxon>
        <taxon>Vertebrata</taxon>
        <taxon>Euteleostomi</taxon>
        <taxon>Actinopterygii</taxon>
        <taxon>Neopterygii</taxon>
        <taxon>Teleostei</taxon>
        <taxon>Anguilliformes</taxon>
        <taxon>Anguillidae</taxon>
        <taxon>Anguilla</taxon>
    </lineage>
</organism>
<sequence length="19" mass="2332">MFSVFKHKYQIIAFQSFPL</sequence>